<feature type="domain" description="Enoyl reductase (ER)" evidence="2">
    <location>
        <begin position="7"/>
        <end position="301"/>
    </location>
</feature>
<evidence type="ECO:0000256" key="1">
    <source>
        <dbReference type="ARBA" id="ARBA00022857"/>
    </source>
</evidence>
<dbReference type="SMART" id="SM00829">
    <property type="entry name" value="PKS_ER"/>
    <property type="match status" value="1"/>
</dbReference>
<dbReference type="Proteomes" id="UP001165041">
    <property type="component" value="Unassembled WGS sequence"/>
</dbReference>
<dbReference type="CDD" id="cd05289">
    <property type="entry name" value="MDR_like_2"/>
    <property type="match status" value="1"/>
</dbReference>
<dbReference type="AlphaFoldDB" id="A0A9W6QF24"/>
<gene>
    <name evidence="3" type="ORF">Kpho02_66790</name>
</gene>
<accession>A0A9W6QF24</accession>
<dbReference type="InterPro" id="IPR036291">
    <property type="entry name" value="NAD(P)-bd_dom_sf"/>
</dbReference>
<organism evidence="3 4">
    <name type="scientific">Kitasatospora phosalacinea</name>
    <dbReference type="NCBI Taxonomy" id="2065"/>
    <lineage>
        <taxon>Bacteria</taxon>
        <taxon>Bacillati</taxon>
        <taxon>Actinomycetota</taxon>
        <taxon>Actinomycetes</taxon>
        <taxon>Kitasatosporales</taxon>
        <taxon>Streptomycetaceae</taxon>
        <taxon>Kitasatospora</taxon>
    </lineage>
</organism>
<dbReference type="Gene3D" id="3.90.180.10">
    <property type="entry name" value="Medium-chain alcohol dehydrogenases, catalytic domain"/>
    <property type="match status" value="1"/>
</dbReference>
<dbReference type="InterPro" id="IPR051603">
    <property type="entry name" value="Zinc-ADH_QOR/CCCR"/>
</dbReference>
<dbReference type="InterPro" id="IPR013149">
    <property type="entry name" value="ADH-like_C"/>
</dbReference>
<dbReference type="Gene3D" id="3.40.50.720">
    <property type="entry name" value="NAD(P)-binding Rossmann-like Domain"/>
    <property type="match status" value="1"/>
</dbReference>
<dbReference type="GO" id="GO:0016491">
    <property type="term" value="F:oxidoreductase activity"/>
    <property type="evidence" value="ECO:0007669"/>
    <property type="project" value="InterPro"/>
</dbReference>
<dbReference type="InterPro" id="IPR011032">
    <property type="entry name" value="GroES-like_sf"/>
</dbReference>
<dbReference type="Pfam" id="PF08240">
    <property type="entry name" value="ADH_N"/>
    <property type="match status" value="1"/>
</dbReference>
<reference evidence="3" key="1">
    <citation type="submission" date="2023-02" db="EMBL/GenBank/DDBJ databases">
        <title>Kitasatospora phosalacinea NBRC 14627.</title>
        <authorList>
            <person name="Ichikawa N."/>
            <person name="Sato H."/>
            <person name="Tonouchi N."/>
        </authorList>
    </citation>
    <scope>NUCLEOTIDE SEQUENCE</scope>
    <source>
        <strain evidence="3">NBRC 14627</strain>
    </source>
</reference>
<evidence type="ECO:0000313" key="4">
    <source>
        <dbReference type="Proteomes" id="UP001165041"/>
    </source>
</evidence>
<dbReference type="SUPFAM" id="SSF51735">
    <property type="entry name" value="NAD(P)-binding Rossmann-fold domains"/>
    <property type="match status" value="1"/>
</dbReference>
<keyword evidence="1" id="KW-0521">NADP</keyword>
<evidence type="ECO:0000259" key="2">
    <source>
        <dbReference type="SMART" id="SM00829"/>
    </source>
</evidence>
<dbReference type="InterPro" id="IPR013154">
    <property type="entry name" value="ADH-like_N"/>
</dbReference>
<proteinExistence type="predicted"/>
<protein>
    <submittedName>
        <fullName evidence="3">NADPH:quinone reductase</fullName>
    </submittedName>
</protein>
<dbReference type="PANTHER" id="PTHR44154:SF1">
    <property type="entry name" value="QUINONE OXIDOREDUCTASE"/>
    <property type="match status" value="1"/>
</dbReference>
<dbReference type="InterPro" id="IPR020843">
    <property type="entry name" value="ER"/>
</dbReference>
<sequence>MILRSFGGPDVLEVADVPVPAPGPGQVRVRVTAAAVNPVDLQTRSGALTAAGLLPARAVTGLGWDVSGTVDALGPGVTGFRRGEPVLGLSDRLGLPLKAQAEQVVLDADALAPLPDGLDPVAAAGLPLGALTAAQALDLADLRPGSTLLVTGAAGSVGGFAVQLAVRAGLRVVAAAGDADEALVRGLGAETFVPRSADLAAAVRGAVPSGVDAALDAASLGPTALDAVRGGGTLVAVLGTGPAPLRGTRVTRVWIRADGPRLAALAAAGLTPRTAGTLPLDRVADAHRRLESGPLRGRLLLVP</sequence>
<dbReference type="SUPFAM" id="SSF50129">
    <property type="entry name" value="GroES-like"/>
    <property type="match status" value="1"/>
</dbReference>
<dbReference type="Pfam" id="PF00107">
    <property type="entry name" value="ADH_zinc_N"/>
    <property type="match status" value="1"/>
</dbReference>
<name>A0A9W6QF24_9ACTN</name>
<evidence type="ECO:0000313" key="3">
    <source>
        <dbReference type="EMBL" id="GLW74381.1"/>
    </source>
</evidence>
<comment type="caution">
    <text evidence="3">The sequence shown here is derived from an EMBL/GenBank/DDBJ whole genome shotgun (WGS) entry which is preliminary data.</text>
</comment>
<dbReference type="PANTHER" id="PTHR44154">
    <property type="entry name" value="QUINONE OXIDOREDUCTASE"/>
    <property type="match status" value="1"/>
</dbReference>
<dbReference type="EMBL" id="BSSA01000034">
    <property type="protein sequence ID" value="GLW74381.1"/>
    <property type="molecule type" value="Genomic_DNA"/>
</dbReference>